<gene>
    <name evidence="3" type="ORF">IAC87_05525</name>
</gene>
<dbReference type="CDD" id="cd00063">
    <property type="entry name" value="FN3"/>
    <property type="match status" value="1"/>
</dbReference>
<reference evidence="3" key="1">
    <citation type="submission" date="2020-10" db="EMBL/GenBank/DDBJ databases">
        <authorList>
            <person name="Gilroy R."/>
        </authorList>
    </citation>
    <scope>NUCLEOTIDE SEQUENCE</scope>
    <source>
        <strain evidence="3">B3-2255</strain>
    </source>
</reference>
<evidence type="ECO:0000313" key="4">
    <source>
        <dbReference type="Proteomes" id="UP000823772"/>
    </source>
</evidence>
<organism evidence="3 4">
    <name type="scientific">Candidatus Merdivivens faecigallinarum</name>
    <dbReference type="NCBI Taxonomy" id="2840871"/>
    <lineage>
        <taxon>Bacteria</taxon>
        <taxon>Pseudomonadati</taxon>
        <taxon>Bacteroidota</taxon>
        <taxon>Bacteroidia</taxon>
        <taxon>Bacteroidales</taxon>
        <taxon>Muribaculaceae</taxon>
        <taxon>Muribaculaceae incertae sedis</taxon>
        <taxon>Candidatus Merdivivens</taxon>
    </lineage>
</organism>
<dbReference type="SMART" id="SM00060">
    <property type="entry name" value="FN3"/>
    <property type="match status" value="2"/>
</dbReference>
<feature type="chain" id="PRO_5038812341" evidence="1">
    <location>
        <begin position="20"/>
        <end position="490"/>
    </location>
</feature>
<protein>
    <submittedName>
        <fullName evidence="3">Fibronectin type III domain-containing protein</fullName>
    </submittedName>
</protein>
<dbReference type="SUPFAM" id="SSF49265">
    <property type="entry name" value="Fibronectin type III"/>
    <property type="match status" value="1"/>
</dbReference>
<evidence type="ECO:0000313" key="3">
    <source>
        <dbReference type="EMBL" id="MBO8481988.1"/>
    </source>
</evidence>
<dbReference type="EMBL" id="JADILY010000113">
    <property type="protein sequence ID" value="MBO8481988.1"/>
    <property type="molecule type" value="Genomic_DNA"/>
</dbReference>
<feature type="signal peptide" evidence="1">
    <location>
        <begin position="1"/>
        <end position="19"/>
    </location>
</feature>
<proteinExistence type="predicted"/>
<accession>A0A9D9J0K8</accession>
<evidence type="ECO:0000256" key="1">
    <source>
        <dbReference type="SAM" id="SignalP"/>
    </source>
</evidence>
<dbReference type="AlphaFoldDB" id="A0A9D9J0K8"/>
<dbReference type="InterPro" id="IPR003961">
    <property type="entry name" value="FN3_dom"/>
</dbReference>
<dbReference type="PROSITE" id="PS51257">
    <property type="entry name" value="PROKAR_LIPOPROTEIN"/>
    <property type="match status" value="1"/>
</dbReference>
<keyword evidence="1" id="KW-0732">Signal</keyword>
<dbReference type="InterPro" id="IPR036116">
    <property type="entry name" value="FN3_sf"/>
</dbReference>
<evidence type="ECO:0000259" key="2">
    <source>
        <dbReference type="PROSITE" id="PS50853"/>
    </source>
</evidence>
<reference evidence="3" key="2">
    <citation type="journal article" date="2021" name="PeerJ">
        <title>Extensive microbial diversity within the chicken gut microbiome revealed by metagenomics and culture.</title>
        <authorList>
            <person name="Gilroy R."/>
            <person name="Ravi A."/>
            <person name="Getino M."/>
            <person name="Pursley I."/>
            <person name="Horton D.L."/>
            <person name="Alikhan N.F."/>
            <person name="Baker D."/>
            <person name="Gharbi K."/>
            <person name="Hall N."/>
            <person name="Watson M."/>
            <person name="Adriaenssens E.M."/>
            <person name="Foster-Nyarko E."/>
            <person name="Jarju S."/>
            <person name="Secka A."/>
            <person name="Antonio M."/>
            <person name="Oren A."/>
            <person name="Chaudhuri R.R."/>
            <person name="La Ragione R."/>
            <person name="Hildebrand F."/>
            <person name="Pallen M.J."/>
        </authorList>
    </citation>
    <scope>NUCLEOTIDE SEQUENCE</scope>
    <source>
        <strain evidence="3">B3-2255</strain>
    </source>
</reference>
<dbReference type="InterPro" id="IPR013783">
    <property type="entry name" value="Ig-like_fold"/>
</dbReference>
<dbReference type="Gene3D" id="2.60.40.10">
    <property type="entry name" value="Immunoglobulins"/>
    <property type="match status" value="1"/>
</dbReference>
<dbReference type="PROSITE" id="PS50853">
    <property type="entry name" value="FN3"/>
    <property type="match status" value="1"/>
</dbReference>
<dbReference type="Proteomes" id="UP000823772">
    <property type="component" value="Unassembled WGS sequence"/>
</dbReference>
<dbReference type="Pfam" id="PF00041">
    <property type="entry name" value="fn3"/>
    <property type="match status" value="1"/>
</dbReference>
<name>A0A9D9J0K8_9BACT</name>
<sequence length="490" mass="54887">MKKRFYLMTLAFFAIAAMSAIVSCTPHNTGEDGDRVPLPSPEVSVREAGETSFSIVWSPVAGAESYNYSCDWTGYRTENTADTLLSFSGLVPDSTYRVRVSAVPASDAVMFKESPAEEVSVYLESNGSDPEPDPDPEGDMFTIEMYDDPSSMEVIYTISPEDPQMLFYRDCFTDVQWSEMGGNSEDVWANALQGYMDFFGSSWLNMVAETGFVESFFDYVYDEHTYILVAGIDSLGNRITSVVDTVFYSGPVPPSDITFDVEARDVGISSAVVWVYPSNDDTYSMLLVESVSLKDYSEADIEDLISISYGDYINDGHVYSGEMNMTYREGQLEPDTEYTVLVFGWNTALSTDVTTYSFRTEKASGSSDLTFEWEMEILGPTQIHVVVTPSDPASQYMVVPMPDYDYEEFGSDINAYVEYVTMGMITPYEYARMFAHTGTTDRVFNDWDDGIYPGSSYMFFAVGLDLDNESETVSFYEPQFYGEMVTTPTE</sequence>
<feature type="domain" description="Fibronectin type-III" evidence="2">
    <location>
        <begin position="38"/>
        <end position="126"/>
    </location>
</feature>
<comment type="caution">
    <text evidence="3">The sequence shown here is derived from an EMBL/GenBank/DDBJ whole genome shotgun (WGS) entry which is preliminary data.</text>
</comment>